<accession>A0ABR0LUY9</accession>
<comment type="caution">
    <text evidence="2">The sequence shown here is derived from an EMBL/GenBank/DDBJ whole genome shotgun (WGS) entry which is preliminary data.</text>
</comment>
<keyword evidence="3" id="KW-1185">Reference proteome</keyword>
<evidence type="ECO:0000313" key="3">
    <source>
        <dbReference type="Proteomes" id="UP001357485"/>
    </source>
</evidence>
<dbReference type="PANTHER" id="PTHR11552">
    <property type="entry name" value="GLUCOSE-METHANOL-CHOLINE GMC OXIDOREDUCTASE"/>
    <property type="match status" value="1"/>
</dbReference>
<reference evidence="2 3" key="1">
    <citation type="submission" date="2023-08" db="EMBL/GenBank/DDBJ databases">
        <title>Black Yeasts Isolated from many extreme environments.</title>
        <authorList>
            <person name="Coleine C."/>
            <person name="Stajich J.E."/>
            <person name="Selbmann L."/>
        </authorList>
    </citation>
    <scope>NUCLEOTIDE SEQUENCE [LARGE SCALE GENOMIC DNA]</scope>
    <source>
        <strain evidence="2 3">CCFEE 536</strain>
    </source>
</reference>
<dbReference type="Pfam" id="PF05834">
    <property type="entry name" value="Lycopene_cycl"/>
    <property type="match status" value="1"/>
</dbReference>
<dbReference type="InterPro" id="IPR012132">
    <property type="entry name" value="GMC_OxRdtase"/>
</dbReference>
<dbReference type="Proteomes" id="UP001357485">
    <property type="component" value="Unassembled WGS sequence"/>
</dbReference>
<organism evidence="2 3">
    <name type="scientific">Cryomyces antarcticus</name>
    <dbReference type="NCBI Taxonomy" id="329879"/>
    <lineage>
        <taxon>Eukaryota</taxon>
        <taxon>Fungi</taxon>
        <taxon>Dikarya</taxon>
        <taxon>Ascomycota</taxon>
        <taxon>Pezizomycotina</taxon>
        <taxon>Dothideomycetes</taxon>
        <taxon>Dothideomycetes incertae sedis</taxon>
        <taxon>Cryomyces</taxon>
    </lineage>
</organism>
<dbReference type="InterPro" id="IPR036188">
    <property type="entry name" value="FAD/NAD-bd_sf"/>
</dbReference>
<gene>
    <name evidence="2" type="ORF">LTR16_009478</name>
</gene>
<evidence type="ECO:0000313" key="2">
    <source>
        <dbReference type="EMBL" id="KAK5241345.1"/>
    </source>
</evidence>
<protein>
    <recommendedName>
        <fullName evidence="4">Glucose-methanol-choline oxidoreductase N-terminal domain-containing protein</fullName>
    </recommendedName>
</protein>
<evidence type="ECO:0000256" key="1">
    <source>
        <dbReference type="ARBA" id="ARBA00010790"/>
    </source>
</evidence>
<feature type="non-terminal residue" evidence="2">
    <location>
        <position position="76"/>
    </location>
</feature>
<dbReference type="Gene3D" id="3.50.50.60">
    <property type="entry name" value="FAD/NAD(P)-binding domain"/>
    <property type="match status" value="1"/>
</dbReference>
<proteinExistence type="inferred from homology"/>
<dbReference type="PANTHER" id="PTHR11552:SF210">
    <property type="entry name" value="GLUCOSE-METHANOL-CHOLINE OXIDOREDUCTASE N-TERMINAL DOMAIN-CONTAINING PROTEIN-RELATED"/>
    <property type="match status" value="1"/>
</dbReference>
<dbReference type="Gene3D" id="3.30.560.10">
    <property type="entry name" value="Glucose Oxidase, domain 3"/>
    <property type="match status" value="1"/>
</dbReference>
<dbReference type="EMBL" id="JAVRRA010010687">
    <property type="protein sequence ID" value="KAK5241345.1"/>
    <property type="molecule type" value="Genomic_DNA"/>
</dbReference>
<name>A0ABR0LUY9_9PEZI</name>
<evidence type="ECO:0008006" key="4">
    <source>
        <dbReference type="Google" id="ProtNLM"/>
    </source>
</evidence>
<sequence length="76" mass="8127">MTPDIFASKSYDFVVVGGGTAGLTLAARLSEDANTTVGVIEGGANRLNDPMVDTPAMFLHMFGDPKYDWAFQTTPQ</sequence>
<dbReference type="SUPFAM" id="SSF51905">
    <property type="entry name" value="FAD/NAD(P)-binding domain"/>
    <property type="match status" value="1"/>
</dbReference>
<comment type="similarity">
    <text evidence="1">Belongs to the GMC oxidoreductase family.</text>
</comment>